<comment type="similarity">
    <text evidence="1">Belongs to the peptidase S1 family.</text>
</comment>
<gene>
    <name evidence="7" type="ORF">SAMN04488244_101330</name>
</gene>
<dbReference type="RefSeq" id="WP_160111317.1">
    <property type="nucleotide sequence ID" value="NZ_FNVG01000001.1"/>
</dbReference>
<dbReference type="Pfam" id="PF00089">
    <property type="entry name" value="Trypsin"/>
    <property type="match status" value="1"/>
</dbReference>
<evidence type="ECO:0000256" key="1">
    <source>
        <dbReference type="ARBA" id="ARBA00007664"/>
    </source>
</evidence>
<evidence type="ECO:0000256" key="5">
    <source>
        <dbReference type="SAM" id="SignalP"/>
    </source>
</evidence>
<dbReference type="GO" id="GO:0006508">
    <property type="term" value="P:proteolysis"/>
    <property type="evidence" value="ECO:0007669"/>
    <property type="project" value="UniProtKB-KW"/>
</dbReference>
<dbReference type="SUPFAM" id="SSF50494">
    <property type="entry name" value="Trypsin-like serine proteases"/>
    <property type="match status" value="1"/>
</dbReference>
<dbReference type="SMART" id="SM00020">
    <property type="entry name" value="Tryp_SPc"/>
    <property type="match status" value="1"/>
</dbReference>
<evidence type="ECO:0000313" key="8">
    <source>
        <dbReference type="Proteomes" id="UP000236721"/>
    </source>
</evidence>
<keyword evidence="3" id="KW-0645">Protease</keyword>
<dbReference type="InterPro" id="IPR009003">
    <property type="entry name" value="Peptidase_S1_PA"/>
</dbReference>
<dbReference type="CDD" id="cd00190">
    <property type="entry name" value="Tryp_SPc"/>
    <property type="match status" value="1"/>
</dbReference>
<sequence>MIQFFTKRYAALALLLLAFNSLAEQAESQALDISPYIVNGSRAETSDYPSFVSLFLDAEEYGLNYMSTPYCGGTLLSDEYVLTAAHCIYGSDDAQLLTMVAPNLQYESDYPNAEKQRVVAIYHPSDYNDDIYRLVPNDIAILQLANPLSIGSPIQIPTDESYRSADSTFTAVGHGNTEYGYDAFDVLQKVNLTWVDNLVCAGDFTDGYYLTDKQICFTGDYSEATELLAGTCQGDSGGPIYWDNNGTQVQVGITSFGPVPCGDKDRAVTSVFTEIADYSDWIQRVLNGQEDPTYISTDELRKSYLKSLGYRIEEEDTGEPKTDNSQPDGSDSGSGGGSLHWGLLILLGGLAWKRRWHLK</sequence>
<feature type="domain" description="Peptidase S1" evidence="6">
    <location>
        <begin position="37"/>
        <end position="287"/>
    </location>
</feature>
<dbReference type="EMBL" id="FNVG01000001">
    <property type="protein sequence ID" value="SEF48751.1"/>
    <property type="molecule type" value="Genomic_DNA"/>
</dbReference>
<dbReference type="InterPro" id="IPR018114">
    <property type="entry name" value="TRYPSIN_HIS"/>
</dbReference>
<organism evidence="7 8">
    <name type="scientific">Vibrio hangzhouensis</name>
    <dbReference type="NCBI Taxonomy" id="462991"/>
    <lineage>
        <taxon>Bacteria</taxon>
        <taxon>Pseudomonadati</taxon>
        <taxon>Pseudomonadota</taxon>
        <taxon>Gammaproteobacteria</taxon>
        <taxon>Vibrionales</taxon>
        <taxon>Vibrionaceae</taxon>
        <taxon>Vibrio</taxon>
    </lineage>
</organism>
<dbReference type="PANTHER" id="PTHR24276:SF98">
    <property type="entry name" value="FI18310P1-RELATED"/>
    <property type="match status" value="1"/>
</dbReference>
<dbReference type="InterPro" id="IPR050430">
    <property type="entry name" value="Peptidase_S1"/>
</dbReference>
<evidence type="ECO:0000259" key="6">
    <source>
        <dbReference type="PROSITE" id="PS50240"/>
    </source>
</evidence>
<feature type="chain" id="PRO_5009283996" evidence="5">
    <location>
        <begin position="24"/>
        <end position="359"/>
    </location>
</feature>
<keyword evidence="3" id="KW-0720">Serine protease</keyword>
<dbReference type="InterPro" id="IPR033116">
    <property type="entry name" value="TRYPSIN_SER"/>
</dbReference>
<feature type="region of interest" description="Disordered" evidence="4">
    <location>
        <begin position="313"/>
        <end position="335"/>
    </location>
</feature>
<dbReference type="InterPro" id="IPR001254">
    <property type="entry name" value="Trypsin_dom"/>
</dbReference>
<dbReference type="InterPro" id="IPR043504">
    <property type="entry name" value="Peptidase_S1_PA_chymotrypsin"/>
</dbReference>
<dbReference type="PROSITE" id="PS00134">
    <property type="entry name" value="TRYPSIN_HIS"/>
    <property type="match status" value="1"/>
</dbReference>
<evidence type="ECO:0000256" key="4">
    <source>
        <dbReference type="SAM" id="MobiDB-lite"/>
    </source>
</evidence>
<reference evidence="8" key="1">
    <citation type="submission" date="2016-10" db="EMBL/GenBank/DDBJ databases">
        <authorList>
            <person name="Varghese N."/>
            <person name="Submissions S."/>
        </authorList>
    </citation>
    <scope>NUCLEOTIDE SEQUENCE [LARGE SCALE GENOMIC DNA]</scope>
    <source>
        <strain evidence="8">CGMCC 1.7062</strain>
    </source>
</reference>
<dbReference type="AlphaFoldDB" id="A0A1H5SG19"/>
<dbReference type="Proteomes" id="UP000236721">
    <property type="component" value="Unassembled WGS sequence"/>
</dbReference>
<keyword evidence="5" id="KW-0732">Signal</keyword>
<keyword evidence="2" id="KW-1015">Disulfide bond</keyword>
<feature type="signal peptide" evidence="5">
    <location>
        <begin position="1"/>
        <end position="23"/>
    </location>
</feature>
<dbReference type="OrthoDB" id="9813836at2"/>
<dbReference type="PRINTS" id="PR00722">
    <property type="entry name" value="CHYMOTRYPSIN"/>
</dbReference>
<evidence type="ECO:0000313" key="7">
    <source>
        <dbReference type="EMBL" id="SEF48751.1"/>
    </source>
</evidence>
<evidence type="ECO:0000256" key="3">
    <source>
        <dbReference type="RuleBase" id="RU363034"/>
    </source>
</evidence>
<dbReference type="InterPro" id="IPR001314">
    <property type="entry name" value="Peptidase_S1A"/>
</dbReference>
<dbReference type="PROSITE" id="PS00135">
    <property type="entry name" value="TRYPSIN_SER"/>
    <property type="match status" value="1"/>
</dbReference>
<dbReference type="Gene3D" id="2.40.10.10">
    <property type="entry name" value="Trypsin-like serine proteases"/>
    <property type="match status" value="1"/>
</dbReference>
<evidence type="ECO:0000256" key="2">
    <source>
        <dbReference type="ARBA" id="ARBA00023157"/>
    </source>
</evidence>
<dbReference type="GO" id="GO:0004252">
    <property type="term" value="F:serine-type endopeptidase activity"/>
    <property type="evidence" value="ECO:0007669"/>
    <property type="project" value="InterPro"/>
</dbReference>
<proteinExistence type="inferred from homology"/>
<dbReference type="PANTHER" id="PTHR24276">
    <property type="entry name" value="POLYSERASE-RELATED"/>
    <property type="match status" value="1"/>
</dbReference>
<accession>A0A1H5SG19</accession>
<name>A0A1H5SG19_9VIBR</name>
<protein>
    <submittedName>
        <fullName evidence="7">Trypsin</fullName>
    </submittedName>
</protein>
<keyword evidence="8" id="KW-1185">Reference proteome</keyword>
<keyword evidence="3" id="KW-0378">Hydrolase</keyword>
<dbReference type="PROSITE" id="PS50240">
    <property type="entry name" value="TRYPSIN_DOM"/>
    <property type="match status" value="1"/>
</dbReference>